<dbReference type="InterPro" id="IPR023214">
    <property type="entry name" value="HAD_sf"/>
</dbReference>
<dbReference type="InterPro" id="IPR036412">
    <property type="entry name" value="HAD-like_sf"/>
</dbReference>
<evidence type="ECO:0000256" key="19">
    <source>
        <dbReference type="ARBA" id="ARBA00023136"/>
    </source>
</evidence>
<dbReference type="Pfam" id="PF00702">
    <property type="entry name" value="Hydrolase"/>
    <property type="match status" value="1"/>
</dbReference>
<dbReference type="AlphaFoldDB" id="A0AAD1CG88"/>
<dbReference type="EMBL" id="AP018045">
    <property type="protein sequence ID" value="BAX53896.1"/>
    <property type="molecule type" value="Genomic_DNA"/>
</dbReference>
<keyword evidence="12" id="KW-0187">Copper transport</keyword>
<keyword evidence="19 23" id="KW-0472">Membrane</keyword>
<dbReference type="PRINTS" id="PR00119">
    <property type="entry name" value="CATATPASE"/>
</dbReference>
<dbReference type="SUPFAM" id="SSF55008">
    <property type="entry name" value="HMA, heavy metal-associated domain"/>
    <property type="match status" value="4"/>
</dbReference>
<feature type="transmembrane region" description="Helical" evidence="23">
    <location>
        <begin position="595"/>
        <end position="618"/>
    </location>
</feature>
<dbReference type="Gene3D" id="3.30.70.100">
    <property type="match status" value="4"/>
</dbReference>
<keyword evidence="16 23" id="KW-1133">Transmembrane helix</keyword>
<comment type="catalytic activity">
    <reaction evidence="22">
        <text>Cu(+)(in) + ATP + H2O = Cu(+)(out) + ADP + phosphate + H(+)</text>
        <dbReference type="Rhea" id="RHEA:25792"/>
        <dbReference type="ChEBI" id="CHEBI:15377"/>
        <dbReference type="ChEBI" id="CHEBI:15378"/>
        <dbReference type="ChEBI" id="CHEBI:30616"/>
        <dbReference type="ChEBI" id="CHEBI:43474"/>
        <dbReference type="ChEBI" id="CHEBI:49552"/>
        <dbReference type="ChEBI" id="CHEBI:456216"/>
        <dbReference type="EC" id="7.2.2.8"/>
    </reaction>
</comment>
<evidence type="ECO:0000313" key="25">
    <source>
        <dbReference type="EMBL" id="BAX53896.1"/>
    </source>
</evidence>
<dbReference type="NCBIfam" id="TIGR01494">
    <property type="entry name" value="ATPase_P-type"/>
    <property type="match status" value="1"/>
</dbReference>
<dbReference type="GO" id="GO:0005886">
    <property type="term" value="C:plasma membrane"/>
    <property type="evidence" value="ECO:0007669"/>
    <property type="project" value="UniProtKB-SubCell"/>
</dbReference>
<keyword evidence="17" id="KW-0186">Copper</keyword>
<dbReference type="PROSITE" id="PS00154">
    <property type="entry name" value="ATPASE_E1_E2"/>
    <property type="match status" value="1"/>
</dbReference>
<evidence type="ECO:0000256" key="13">
    <source>
        <dbReference type="ARBA" id="ARBA00022840"/>
    </source>
</evidence>
<dbReference type="InterPro" id="IPR059000">
    <property type="entry name" value="ATPase_P-type_domA"/>
</dbReference>
<dbReference type="InterPro" id="IPR006122">
    <property type="entry name" value="HMA_Cu_ion-bd"/>
</dbReference>
<feature type="transmembrane region" description="Helical" evidence="23">
    <location>
        <begin position="386"/>
        <end position="408"/>
    </location>
</feature>
<evidence type="ECO:0000256" key="15">
    <source>
        <dbReference type="ARBA" id="ARBA00022967"/>
    </source>
</evidence>
<dbReference type="PROSITE" id="PS50846">
    <property type="entry name" value="HMA_2"/>
    <property type="match status" value="2"/>
</dbReference>
<evidence type="ECO:0000256" key="23">
    <source>
        <dbReference type="RuleBase" id="RU362081"/>
    </source>
</evidence>
<comment type="similarity">
    <text evidence="2 23">Belongs to the cation transport ATPase (P-type) (TC 3.A.3) family. Type IB subfamily.</text>
</comment>
<dbReference type="GO" id="GO:0043682">
    <property type="term" value="F:P-type divalent copper transporter activity"/>
    <property type="evidence" value="ECO:0007669"/>
    <property type="project" value="TreeGrafter"/>
</dbReference>
<dbReference type="SUPFAM" id="SSF81653">
    <property type="entry name" value="Calcium ATPase, transduction domain A"/>
    <property type="match status" value="1"/>
</dbReference>
<dbReference type="InterPro" id="IPR036163">
    <property type="entry name" value="HMA_dom_sf"/>
</dbReference>
<dbReference type="Pfam" id="PF00122">
    <property type="entry name" value="E1-E2_ATPase"/>
    <property type="match status" value="1"/>
</dbReference>
<dbReference type="Gene3D" id="2.70.150.10">
    <property type="entry name" value="Calcium-transporting ATPase, cytoplasmic transduction domain A"/>
    <property type="match status" value="1"/>
</dbReference>
<keyword evidence="6 23" id="KW-1003">Cell membrane</keyword>
<dbReference type="GO" id="GO:0060003">
    <property type="term" value="P:copper ion export"/>
    <property type="evidence" value="ECO:0007669"/>
    <property type="project" value="UniProtKB-ARBA"/>
</dbReference>
<dbReference type="GO" id="GO:0055070">
    <property type="term" value="P:copper ion homeostasis"/>
    <property type="evidence" value="ECO:0007669"/>
    <property type="project" value="TreeGrafter"/>
</dbReference>
<feature type="transmembrane region" description="Helical" evidence="23">
    <location>
        <begin position="414"/>
        <end position="433"/>
    </location>
</feature>
<dbReference type="GO" id="GO:0005524">
    <property type="term" value="F:ATP binding"/>
    <property type="evidence" value="ECO:0007669"/>
    <property type="project" value="UniProtKB-UniRule"/>
</dbReference>
<dbReference type="Proteomes" id="UP000218676">
    <property type="component" value="Chromosome 1"/>
</dbReference>
<dbReference type="InterPro" id="IPR018303">
    <property type="entry name" value="ATPase_P-typ_P_site"/>
</dbReference>
<evidence type="ECO:0000256" key="3">
    <source>
        <dbReference type="ARBA" id="ARBA00012517"/>
    </source>
</evidence>
<dbReference type="NCBIfam" id="TIGR01525">
    <property type="entry name" value="ATPase-IB_hvy"/>
    <property type="match status" value="1"/>
</dbReference>
<accession>A0AAD1CG88</accession>
<dbReference type="SFLD" id="SFLDS00003">
    <property type="entry name" value="Haloacid_Dehalogenase"/>
    <property type="match status" value="1"/>
</dbReference>
<dbReference type="EC" id="7.2.2.8" evidence="3"/>
<feature type="transmembrane region" description="Helical" evidence="23">
    <location>
        <begin position="347"/>
        <end position="365"/>
    </location>
</feature>
<feature type="domain" description="HMA" evidence="24">
    <location>
        <begin position="229"/>
        <end position="292"/>
    </location>
</feature>
<evidence type="ECO:0000256" key="17">
    <source>
        <dbReference type="ARBA" id="ARBA00023008"/>
    </source>
</evidence>
<evidence type="ECO:0000256" key="18">
    <source>
        <dbReference type="ARBA" id="ARBA00023065"/>
    </source>
</evidence>
<keyword evidence="15" id="KW-1278">Translocase</keyword>
<evidence type="ECO:0000256" key="2">
    <source>
        <dbReference type="ARBA" id="ARBA00006024"/>
    </source>
</evidence>
<dbReference type="InterPro" id="IPR027256">
    <property type="entry name" value="P-typ_ATPase_IB"/>
</dbReference>
<evidence type="ECO:0000256" key="22">
    <source>
        <dbReference type="ARBA" id="ARBA00049289"/>
    </source>
</evidence>
<dbReference type="GO" id="GO:0005507">
    <property type="term" value="F:copper ion binding"/>
    <property type="evidence" value="ECO:0007669"/>
    <property type="project" value="InterPro"/>
</dbReference>
<evidence type="ECO:0000256" key="9">
    <source>
        <dbReference type="ARBA" id="ARBA00022723"/>
    </source>
</evidence>
<feature type="transmembrane region" description="Helical" evidence="23">
    <location>
        <begin position="320"/>
        <end position="341"/>
    </location>
</feature>
<dbReference type="FunFam" id="3.30.70.100:FF:000001">
    <property type="entry name" value="ATPase copper transporting beta"/>
    <property type="match status" value="1"/>
</dbReference>
<dbReference type="CDD" id="cd00371">
    <property type="entry name" value="HMA"/>
    <property type="match status" value="3"/>
</dbReference>
<protein>
    <recommendedName>
        <fullName evidence="4">Copper-exporting P-type ATPase</fullName>
        <ecNumber evidence="3">7.2.2.8</ecNumber>
    </recommendedName>
    <alternativeName>
        <fullName evidence="20">Copper-exporting P-type ATPase A</fullName>
    </alternativeName>
    <alternativeName>
        <fullName evidence="21">Cu(+)-exporting ATPase</fullName>
    </alternativeName>
</protein>
<evidence type="ECO:0000256" key="16">
    <source>
        <dbReference type="ARBA" id="ARBA00022989"/>
    </source>
</evidence>
<evidence type="ECO:0000256" key="5">
    <source>
        <dbReference type="ARBA" id="ARBA00022448"/>
    </source>
</evidence>
<evidence type="ECO:0000259" key="24">
    <source>
        <dbReference type="PROSITE" id="PS50846"/>
    </source>
</evidence>
<dbReference type="NCBIfam" id="TIGR01511">
    <property type="entry name" value="ATPase-IB1_Cu"/>
    <property type="match status" value="1"/>
</dbReference>
<keyword evidence="14" id="KW-0460">Magnesium</keyword>
<dbReference type="SFLD" id="SFLDF00027">
    <property type="entry name" value="p-type_atpase"/>
    <property type="match status" value="1"/>
</dbReference>
<dbReference type="InterPro" id="IPR023298">
    <property type="entry name" value="ATPase_P-typ_TM_dom_sf"/>
</dbReference>
<keyword evidence="9 23" id="KW-0479">Metal-binding</keyword>
<keyword evidence="8 23" id="KW-0812">Transmembrane</keyword>
<evidence type="ECO:0000256" key="21">
    <source>
        <dbReference type="ARBA" id="ARBA00033239"/>
    </source>
</evidence>
<dbReference type="FunFam" id="2.70.150.10:FF:000020">
    <property type="entry name" value="Copper-exporting P-type ATPase A"/>
    <property type="match status" value="1"/>
</dbReference>
<feature type="domain" description="HMA" evidence="24">
    <location>
        <begin position="64"/>
        <end position="125"/>
    </location>
</feature>
<evidence type="ECO:0000256" key="11">
    <source>
        <dbReference type="ARBA" id="ARBA00022741"/>
    </source>
</evidence>
<evidence type="ECO:0000256" key="8">
    <source>
        <dbReference type="ARBA" id="ARBA00022692"/>
    </source>
</evidence>
<dbReference type="CDD" id="cd02094">
    <property type="entry name" value="P-type_ATPase_Cu-like"/>
    <property type="match status" value="1"/>
</dbReference>
<keyword evidence="7" id="KW-0597">Phosphoprotein</keyword>
<evidence type="ECO:0000256" key="4">
    <source>
        <dbReference type="ARBA" id="ARBA00015102"/>
    </source>
</evidence>
<evidence type="ECO:0000313" key="26">
    <source>
        <dbReference type="Proteomes" id="UP000218676"/>
    </source>
</evidence>
<dbReference type="Gene3D" id="3.40.1110.10">
    <property type="entry name" value="Calcium-transporting ATPase, cytoplasmic domain N"/>
    <property type="match status" value="1"/>
</dbReference>
<dbReference type="Pfam" id="PF00403">
    <property type="entry name" value="HMA"/>
    <property type="match status" value="2"/>
</dbReference>
<dbReference type="InterPro" id="IPR017969">
    <property type="entry name" value="Heavy-metal-associated_CS"/>
</dbReference>
<dbReference type="NCBIfam" id="TIGR00003">
    <property type="entry name" value="copper ion binding protein"/>
    <property type="match status" value="1"/>
</dbReference>
<evidence type="ECO:0000256" key="20">
    <source>
        <dbReference type="ARBA" id="ARBA00029719"/>
    </source>
</evidence>
<gene>
    <name evidence="25" type="ORF">PDPUS_1_02522</name>
</gene>
<dbReference type="InterPro" id="IPR006121">
    <property type="entry name" value="HMA_dom"/>
</dbReference>
<dbReference type="SFLD" id="SFLDG00002">
    <property type="entry name" value="C1.7:_P-type_atpase_like"/>
    <property type="match status" value="1"/>
</dbReference>
<name>A0AAD1CG88_PHODP</name>
<evidence type="ECO:0000256" key="14">
    <source>
        <dbReference type="ARBA" id="ARBA00022842"/>
    </source>
</evidence>
<evidence type="ECO:0000256" key="10">
    <source>
        <dbReference type="ARBA" id="ARBA00022737"/>
    </source>
</evidence>
<dbReference type="PROSITE" id="PS01047">
    <property type="entry name" value="HMA_1"/>
    <property type="match status" value="1"/>
</dbReference>
<keyword evidence="18" id="KW-0406">Ion transport</keyword>
<evidence type="ECO:0000256" key="7">
    <source>
        <dbReference type="ARBA" id="ARBA00022553"/>
    </source>
</evidence>
<keyword evidence="10" id="KW-0677">Repeat</keyword>
<dbReference type="Gene3D" id="3.40.50.1000">
    <property type="entry name" value="HAD superfamily/HAD-like"/>
    <property type="match status" value="1"/>
</dbReference>
<dbReference type="PANTHER" id="PTHR43520:SF6">
    <property type="entry name" value="COPPER-EXPORTING P-TYPE ATPASE"/>
    <property type="match status" value="1"/>
</dbReference>
<feature type="transmembrane region" description="Helical" evidence="23">
    <location>
        <begin position="570"/>
        <end position="589"/>
    </location>
</feature>
<comment type="subcellular location">
    <subcellularLocation>
        <location evidence="1">Cell membrane</location>
        <topology evidence="1">Multi-pass membrane protein</topology>
    </subcellularLocation>
</comment>
<dbReference type="InterPro" id="IPR008250">
    <property type="entry name" value="ATPase_P-typ_transduc_dom_A_sf"/>
</dbReference>
<dbReference type="RefSeq" id="WP_086957156.1">
    <property type="nucleotide sequence ID" value="NZ_AP018045.1"/>
</dbReference>
<dbReference type="GO" id="GO:0016887">
    <property type="term" value="F:ATP hydrolysis activity"/>
    <property type="evidence" value="ECO:0007669"/>
    <property type="project" value="InterPro"/>
</dbReference>
<evidence type="ECO:0000256" key="1">
    <source>
        <dbReference type="ARBA" id="ARBA00004651"/>
    </source>
</evidence>
<dbReference type="InterPro" id="IPR001757">
    <property type="entry name" value="P_typ_ATPase"/>
</dbReference>
<feature type="transmembrane region" description="Helical" evidence="23">
    <location>
        <begin position="936"/>
        <end position="957"/>
    </location>
</feature>
<evidence type="ECO:0000256" key="6">
    <source>
        <dbReference type="ARBA" id="ARBA00022475"/>
    </source>
</evidence>
<dbReference type="SUPFAM" id="SSF81665">
    <property type="entry name" value="Calcium ATPase, transmembrane domain M"/>
    <property type="match status" value="1"/>
</dbReference>
<dbReference type="InterPro" id="IPR023299">
    <property type="entry name" value="ATPase_P-typ_cyto_dom_N"/>
</dbReference>
<keyword evidence="11 23" id="KW-0547">Nucleotide-binding</keyword>
<sequence>MSRFDLPMQNVRCMGCVKKIRAAIETLPNTVIHDIDTDHIDVSSDAPLSSLFSIIEELGYNVGYHYQFSLQDLSCGHCVAKVEAALKARNDVVSYQVSTTSLDVTGAISKQSLTELIDSLGYQVLDASDSFQDEPEPTTMTLYLSGLSCGKCVAKLKAAFEAQSVSVLEIETKHAIVSSNLNAEQLLTIVTDAGYQASLTELQDTQPVEGIVITEEVSQPTENKQSIATTQQFLLSGMTCASCVASVEKAIASVTGVESVNVNLAERTALVSGDGQTQAIIHAVEQAGYGAELSENEDERRARQQEQNSQTYKTHIKNSITALVVGIPLMAWGVFGGNMMINSTSSQISWGIIGLITLWLLCTVGKHFYINAWKAFLHHRATMDTLVALGTGAAWIFSMLIVIMPNVFPPAARHVYFEASAMILGLITLGHALESRARSQTSKALERLIDLQPQTAIIVENGVEVERPLSDVTEGMTLRLHPGAKVPVDGIVLDGQSYIDESMLTGEPIPANKTAGEKVHAGTINQHSSILFKAEQIGANTMLSRIIQLVRQAQSSKPALARLADKISSIFVPSVMIIAIVTAMVWYYFGPAPSSIYMLVAATTVLIIACPCALGLATPMSVTIGVGRAAEMGILIRDAEAMQLAADVDTVVLDKTGTLTEGKPALTQTVALANLNDEQIIQLAASLEQGSEHPLAIAILDAAKEKQLTLTKPINFTARPGFGVSGDVNQTNISLGNARLMAEHSIDVTHYQEQTTEIASQGATPIYVAVDSTLVGILAISDPLREDSITAVSRMQKMGLNVVMLTGDTEVTAHAIAKKVGIETVIAGVLPDGKAEQVAKLQQQGHKVAMVGDGINDAPALARAEVGIAMGSGSDVAIESAQFTLMRHSLHAVADALELSKATLKNMKENLFGAFVYNSLGIPVAAGILYPITGTLLSPVIAGAAMALSSITVVTNANRLRLFKPQHKD</sequence>
<evidence type="ECO:0000256" key="12">
    <source>
        <dbReference type="ARBA" id="ARBA00022796"/>
    </source>
</evidence>
<dbReference type="SUPFAM" id="SSF56784">
    <property type="entry name" value="HAD-like"/>
    <property type="match status" value="1"/>
</dbReference>
<dbReference type="InterPro" id="IPR044492">
    <property type="entry name" value="P_typ_ATPase_HD_dom"/>
</dbReference>
<organism evidence="25 26">
    <name type="scientific">Photobacterium damsela subsp. piscicida</name>
    <name type="common">Pasteurella piscicida</name>
    <dbReference type="NCBI Taxonomy" id="38294"/>
    <lineage>
        <taxon>Bacteria</taxon>
        <taxon>Pseudomonadati</taxon>
        <taxon>Pseudomonadota</taxon>
        <taxon>Gammaproteobacteria</taxon>
        <taxon>Vibrionales</taxon>
        <taxon>Vibrionaceae</taxon>
        <taxon>Photobacterium</taxon>
    </lineage>
</organism>
<feature type="transmembrane region" description="Helical" evidence="23">
    <location>
        <begin position="911"/>
        <end position="930"/>
    </location>
</feature>
<keyword evidence="5" id="KW-0813">Transport</keyword>
<proteinExistence type="inferred from homology"/>
<keyword evidence="13 23" id="KW-0067">ATP-binding</keyword>
<dbReference type="GO" id="GO:0140581">
    <property type="term" value="F:P-type monovalent copper transporter activity"/>
    <property type="evidence" value="ECO:0007669"/>
    <property type="project" value="UniProtKB-EC"/>
</dbReference>
<reference evidence="26" key="1">
    <citation type="submission" date="2017-05" db="EMBL/GenBank/DDBJ databases">
        <title>Whole genome sequence of fish pathogenic bacteria, Photobacterium damselae subsp. piscicida, strain 91-197, isolated from hybrid striped bass (Morone sp.) in USA.</title>
        <authorList>
            <person name="Teru Y."/>
            <person name="Hikima J."/>
            <person name="Kono T."/>
            <person name="Sakai M."/>
            <person name="Takano T."/>
            <person name="Hawke J.P."/>
            <person name="Takeyama H."/>
            <person name="Aoki T."/>
        </authorList>
    </citation>
    <scope>NUCLEOTIDE SEQUENCE [LARGE SCALE GENOMIC DNA]</scope>
    <source>
        <strain evidence="26">91-197</strain>
    </source>
</reference>
<dbReference type="PANTHER" id="PTHR43520">
    <property type="entry name" value="ATP7, ISOFORM B"/>
    <property type="match status" value="1"/>
</dbReference>